<dbReference type="InterPro" id="IPR017937">
    <property type="entry name" value="Thioredoxin_CS"/>
</dbReference>
<evidence type="ECO:0000256" key="3">
    <source>
        <dbReference type="ARBA" id="ARBA00023284"/>
    </source>
</evidence>
<sequence>MKLNTIILMMGLGIGTLTACKNEAKQDAADGTAPAATDTIAVTPDVETNTVPATPAVSMMPAFKMSDEKGQPVKLESLKGKKVVVNIWASWCPPCRAEMPSIQNLYKKTDKEKVAFVLLSVDDQMEDAAAFKKKQNLNMPIFFPGEQLPLLFNVQAIPSTFIFNEKGELIKKMEGMDDYDTQEYVDLLKG</sequence>
<protein>
    <submittedName>
        <fullName evidence="5">Thiol-disulfide isomerase or thioredoxin</fullName>
    </submittedName>
</protein>
<dbReference type="PROSITE" id="PS51257">
    <property type="entry name" value="PROKAR_LIPOPROTEIN"/>
    <property type="match status" value="1"/>
</dbReference>
<dbReference type="Pfam" id="PF08534">
    <property type="entry name" value="Redoxin"/>
    <property type="match status" value="1"/>
</dbReference>
<keyword evidence="5" id="KW-0413">Isomerase</keyword>
<evidence type="ECO:0000256" key="2">
    <source>
        <dbReference type="ARBA" id="ARBA00022748"/>
    </source>
</evidence>
<comment type="subcellular location">
    <subcellularLocation>
        <location evidence="1">Cell envelope</location>
    </subcellularLocation>
</comment>
<dbReference type="GO" id="GO:0017004">
    <property type="term" value="P:cytochrome complex assembly"/>
    <property type="evidence" value="ECO:0007669"/>
    <property type="project" value="UniProtKB-KW"/>
</dbReference>
<evidence type="ECO:0000256" key="1">
    <source>
        <dbReference type="ARBA" id="ARBA00004196"/>
    </source>
</evidence>
<dbReference type="GO" id="GO:0016853">
    <property type="term" value="F:isomerase activity"/>
    <property type="evidence" value="ECO:0007669"/>
    <property type="project" value="UniProtKB-KW"/>
</dbReference>
<dbReference type="InterPro" id="IPR013740">
    <property type="entry name" value="Redoxin"/>
</dbReference>
<dbReference type="RefSeq" id="WP_090393211.1">
    <property type="nucleotide sequence ID" value="NZ_FMZO01000024.1"/>
</dbReference>
<proteinExistence type="predicted"/>
<reference evidence="6" key="1">
    <citation type="submission" date="2016-10" db="EMBL/GenBank/DDBJ databases">
        <authorList>
            <person name="Varghese N."/>
            <person name="Submissions S."/>
        </authorList>
    </citation>
    <scope>NUCLEOTIDE SEQUENCE [LARGE SCALE GENOMIC DNA]</scope>
    <source>
        <strain evidence="6">DSM 25811 / CCM 8410 / LMG 26954 / E90</strain>
    </source>
</reference>
<dbReference type="InterPro" id="IPR050553">
    <property type="entry name" value="Thioredoxin_ResA/DsbE_sf"/>
</dbReference>
<dbReference type="CDD" id="cd02966">
    <property type="entry name" value="TlpA_like_family"/>
    <property type="match status" value="1"/>
</dbReference>
<dbReference type="PANTHER" id="PTHR42852:SF13">
    <property type="entry name" value="PROTEIN DIPZ"/>
    <property type="match status" value="1"/>
</dbReference>
<dbReference type="PROSITE" id="PS00194">
    <property type="entry name" value="THIOREDOXIN_1"/>
    <property type="match status" value="1"/>
</dbReference>
<dbReference type="Proteomes" id="UP000198757">
    <property type="component" value="Unassembled WGS sequence"/>
</dbReference>
<dbReference type="STRING" id="1285928.SAMN04487894_12412"/>
<dbReference type="EMBL" id="FMZO01000024">
    <property type="protein sequence ID" value="SDE15601.1"/>
    <property type="molecule type" value="Genomic_DNA"/>
</dbReference>
<dbReference type="OrthoDB" id="9815205at2"/>
<name>A0A1G7AL96_NIADE</name>
<dbReference type="Gene3D" id="3.40.30.10">
    <property type="entry name" value="Glutaredoxin"/>
    <property type="match status" value="1"/>
</dbReference>
<gene>
    <name evidence="5" type="ORF">SAMN04487894_12412</name>
</gene>
<evidence type="ECO:0000313" key="5">
    <source>
        <dbReference type="EMBL" id="SDE15601.1"/>
    </source>
</evidence>
<keyword evidence="3" id="KW-0676">Redox-active center</keyword>
<evidence type="ECO:0000259" key="4">
    <source>
        <dbReference type="PROSITE" id="PS51352"/>
    </source>
</evidence>
<dbReference type="PANTHER" id="PTHR42852">
    <property type="entry name" value="THIOL:DISULFIDE INTERCHANGE PROTEIN DSBE"/>
    <property type="match status" value="1"/>
</dbReference>
<feature type="domain" description="Thioredoxin" evidence="4">
    <location>
        <begin position="54"/>
        <end position="190"/>
    </location>
</feature>
<dbReference type="InterPro" id="IPR013766">
    <property type="entry name" value="Thioredoxin_domain"/>
</dbReference>
<evidence type="ECO:0000313" key="6">
    <source>
        <dbReference type="Proteomes" id="UP000198757"/>
    </source>
</evidence>
<dbReference type="PROSITE" id="PS51352">
    <property type="entry name" value="THIOREDOXIN_2"/>
    <property type="match status" value="1"/>
</dbReference>
<dbReference type="InterPro" id="IPR036249">
    <property type="entry name" value="Thioredoxin-like_sf"/>
</dbReference>
<keyword evidence="2" id="KW-0201">Cytochrome c-type biogenesis</keyword>
<dbReference type="GO" id="GO:0016491">
    <property type="term" value="F:oxidoreductase activity"/>
    <property type="evidence" value="ECO:0007669"/>
    <property type="project" value="InterPro"/>
</dbReference>
<dbReference type="GO" id="GO:0030313">
    <property type="term" value="C:cell envelope"/>
    <property type="evidence" value="ECO:0007669"/>
    <property type="project" value="UniProtKB-SubCell"/>
</dbReference>
<accession>A0A1G7AL96</accession>
<dbReference type="SUPFAM" id="SSF52833">
    <property type="entry name" value="Thioredoxin-like"/>
    <property type="match status" value="1"/>
</dbReference>
<keyword evidence="6" id="KW-1185">Reference proteome</keyword>
<organism evidence="5 6">
    <name type="scientific">Niabella drilacis (strain DSM 25811 / CCM 8410 / CCUG 62505 / LMG 26954 / E90)</name>
    <dbReference type="NCBI Taxonomy" id="1285928"/>
    <lineage>
        <taxon>Bacteria</taxon>
        <taxon>Pseudomonadati</taxon>
        <taxon>Bacteroidota</taxon>
        <taxon>Chitinophagia</taxon>
        <taxon>Chitinophagales</taxon>
        <taxon>Chitinophagaceae</taxon>
        <taxon>Niabella</taxon>
    </lineage>
</organism>
<dbReference type="AlphaFoldDB" id="A0A1G7AL96"/>